<proteinExistence type="predicted"/>
<organism evidence="2 3">
    <name type="scientific">Hibiscus sabdariffa</name>
    <name type="common">roselle</name>
    <dbReference type="NCBI Taxonomy" id="183260"/>
    <lineage>
        <taxon>Eukaryota</taxon>
        <taxon>Viridiplantae</taxon>
        <taxon>Streptophyta</taxon>
        <taxon>Embryophyta</taxon>
        <taxon>Tracheophyta</taxon>
        <taxon>Spermatophyta</taxon>
        <taxon>Magnoliopsida</taxon>
        <taxon>eudicotyledons</taxon>
        <taxon>Gunneridae</taxon>
        <taxon>Pentapetalae</taxon>
        <taxon>rosids</taxon>
        <taxon>malvids</taxon>
        <taxon>Malvales</taxon>
        <taxon>Malvaceae</taxon>
        <taxon>Malvoideae</taxon>
        <taxon>Hibiscus</taxon>
    </lineage>
</organism>
<protein>
    <submittedName>
        <fullName evidence="2">Uncharacterized protein</fullName>
    </submittedName>
</protein>
<gene>
    <name evidence="2" type="ORF">V6N12_069812</name>
</gene>
<dbReference type="Gene3D" id="1.25.10.10">
    <property type="entry name" value="Leucine-rich Repeat Variant"/>
    <property type="match status" value="1"/>
</dbReference>
<sequence length="237" mass="26167">MLAAGVIQLLENMISNSNAHESAAALYLNLSCLEQAKCIIGSSTAVPFLVRLLGGETDPQCKLDALHTLYNLSTVHSNIPSLLSAGIVNGLHLLDGSSRRALMALFPSKSSASDSVRKAWDWTCEKGMESRLAWGLTSEKNNYLSITKIKFCPPISSMRRVKLWGNDGGAQGGTDTMAVAPLFFWPCSPLLCLCLFLFCPQLTLRLWMELFFPMDCPSLHCKCFRELKPYLFFATFS</sequence>
<dbReference type="PANTHER" id="PTHR23315:SF284">
    <property type="entry name" value="U-BOX DOMAIN-CONTAINING PROTEIN 7"/>
    <property type="match status" value="1"/>
</dbReference>
<dbReference type="InterPro" id="IPR011989">
    <property type="entry name" value="ARM-like"/>
</dbReference>
<name>A0ABR2FF50_9ROSI</name>
<evidence type="ECO:0000313" key="3">
    <source>
        <dbReference type="Proteomes" id="UP001472677"/>
    </source>
</evidence>
<dbReference type="EMBL" id="JBBPBM010000006">
    <property type="protein sequence ID" value="KAK8579487.1"/>
    <property type="molecule type" value="Genomic_DNA"/>
</dbReference>
<accession>A0ABR2FF50</accession>
<comment type="caution">
    <text evidence="2">The sequence shown here is derived from an EMBL/GenBank/DDBJ whole genome shotgun (WGS) entry which is preliminary data.</text>
</comment>
<keyword evidence="1" id="KW-0833">Ubl conjugation pathway</keyword>
<keyword evidence="3" id="KW-1185">Reference proteome</keyword>
<reference evidence="2 3" key="1">
    <citation type="journal article" date="2024" name="G3 (Bethesda)">
        <title>Genome assembly of Hibiscus sabdariffa L. provides insights into metabolisms of medicinal natural products.</title>
        <authorList>
            <person name="Kim T."/>
        </authorList>
    </citation>
    <scope>NUCLEOTIDE SEQUENCE [LARGE SCALE GENOMIC DNA]</scope>
    <source>
        <strain evidence="2">TK-2024</strain>
        <tissue evidence="2">Old leaves</tissue>
    </source>
</reference>
<evidence type="ECO:0000313" key="2">
    <source>
        <dbReference type="EMBL" id="KAK8579487.1"/>
    </source>
</evidence>
<dbReference type="PANTHER" id="PTHR23315">
    <property type="entry name" value="U BOX DOMAIN-CONTAINING"/>
    <property type="match status" value="1"/>
</dbReference>
<dbReference type="Proteomes" id="UP001472677">
    <property type="component" value="Unassembled WGS sequence"/>
</dbReference>
<dbReference type="InterPro" id="IPR016024">
    <property type="entry name" value="ARM-type_fold"/>
</dbReference>
<evidence type="ECO:0000256" key="1">
    <source>
        <dbReference type="ARBA" id="ARBA00022786"/>
    </source>
</evidence>
<dbReference type="SUPFAM" id="SSF48371">
    <property type="entry name" value="ARM repeat"/>
    <property type="match status" value="1"/>
</dbReference>